<proteinExistence type="predicted"/>
<evidence type="ECO:0000259" key="2">
    <source>
        <dbReference type="PROSITE" id="PS50030"/>
    </source>
</evidence>
<feature type="compositionally biased region" description="Polar residues" evidence="1">
    <location>
        <begin position="91"/>
        <end position="121"/>
    </location>
</feature>
<dbReference type="InterPro" id="IPR015496">
    <property type="entry name" value="Ubiquilin"/>
</dbReference>
<dbReference type="Gene3D" id="1.10.8.10">
    <property type="entry name" value="DNA helicase RuvA subunit, C-terminal domain"/>
    <property type="match status" value="1"/>
</dbReference>
<keyword evidence="4" id="KW-1185">Reference proteome</keyword>
<dbReference type="AlphaFoldDB" id="A0A0R0LT52"/>
<evidence type="ECO:0000256" key="1">
    <source>
        <dbReference type="SAM" id="MobiDB-lite"/>
    </source>
</evidence>
<dbReference type="Proteomes" id="UP000051530">
    <property type="component" value="Unassembled WGS sequence"/>
</dbReference>
<name>A0A0R0LT52_9MICR</name>
<feature type="domain" description="UBA" evidence="2">
    <location>
        <begin position="349"/>
        <end position="393"/>
    </location>
</feature>
<dbReference type="SUPFAM" id="SSF46934">
    <property type="entry name" value="UBA-like"/>
    <property type="match status" value="1"/>
</dbReference>
<dbReference type="InterPro" id="IPR015940">
    <property type="entry name" value="UBA"/>
</dbReference>
<dbReference type="GO" id="GO:0006511">
    <property type="term" value="P:ubiquitin-dependent protein catabolic process"/>
    <property type="evidence" value="ECO:0007669"/>
    <property type="project" value="TreeGrafter"/>
</dbReference>
<dbReference type="OrthoDB" id="267397at2759"/>
<dbReference type="GO" id="GO:0031593">
    <property type="term" value="F:polyubiquitin modification-dependent protein binding"/>
    <property type="evidence" value="ECO:0007669"/>
    <property type="project" value="TreeGrafter"/>
</dbReference>
<comment type="caution">
    <text evidence="3">The sequence shown here is derived from an EMBL/GenBank/DDBJ whole genome shotgun (WGS) entry which is preliminary data.</text>
</comment>
<reference evidence="3 4" key="1">
    <citation type="submission" date="2015-07" db="EMBL/GenBank/DDBJ databases">
        <title>The genome of Pseudoloma neurophilia, a relevant intracellular parasite of the zebrafish.</title>
        <authorList>
            <person name="Ndikumana S."/>
            <person name="Pelin A."/>
            <person name="Sanders J."/>
            <person name="Corradi N."/>
        </authorList>
    </citation>
    <scope>NUCLEOTIDE SEQUENCE [LARGE SCALE GENOMIC DNA]</scope>
    <source>
        <strain evidence="3 4">MK1</strain>
    </source>
</reference>
<dbReference type="SMART" id="SM00165">
    <property type="entry name" value="UBA"/>
    <property type="match status" value="1"/>
</dbReference>
<feature type="region of interest" description="Disordered" evidence="1">
    <location>
        <begin position="86"/>
        <end position="121"/>
    </location>
</feature>
<accession>A0A0R0LT52</accession>
<protein>
    <submittedName>
        <fullName evidence="3">Ubiquitin-like protein</fullName>
    </submittedName>
</protein>
<dbReference type="InterPro" id="IPR009060">
    <property type="entry name" value="UBA-like_sf"/>
</dbReference>
<evidence type="ECO:0000313" key="4">
    <source>
        <dbReference type="Proteomes" id="UP000051530"/>
    </source>
</evidence>
<gene>
    <name evidence="3" type="ORF">M153_37520001241</name>
</gene>
<dbReference type="GO" id="GO:0005829">
    <property type="term" value="C:cytosol"/>
    <property type="evidence" value="ECO:0007669"/>
    <property type="project" value="TreeGrafter"/>
</dbReference>
<dbReference type="EMBL" id="LGUB01000771">
    <property type="protein sequence ID" value="KRH92653.1"/>
    <property type="molecule type" value="Genomic_DNA"/>
</dbReference>
<dbReference type="VEuPathDB" id="MicrosporidiaDB:M153_37520001241"/>
<dbReference type="PANTHER" id="PTHR10677:SF3">
    <property type="entry name" value="FI07626P-RELATED"/>
    <property type="match status" value="1"/>
</dbReference>
<dbReference type="PANTHER" id="PTHR10677">
    <property type="entry name" value="UBIQUILIN"/>
    <property type="match status" value="1"/>
</dbReference>
<organism evidence="3 4">
    <name type="scientific">Pseudoloma neurophilia</name>
    <dbReference type="NCBI Taxonomy" id="146866"/>
    <lineage>
        <taxon>Eukaryota</taxon>
        <taxon>Fungi</taxon>
        <taxon>Fungi incertae sedis</taxon>
        <taxon>Microsporidia</taxon>
        <taxon>Pseudoloma</taxon>
    </lineage>
</organism>
<dbReference type="PROSITE" id="PS50030">
    <property type="entry name" value="UBA"/>
    <property type="match status" value="1"/>
</dbReference>
<dbReference type="Pfam" id="PF00627">
    <property type="entry name" value="UBA"/>
    <property type="match status" value="1"/>
</dbReference>
<sequence>MDGEKKPEKQNNESEEKEITLTVSYLMKTSEIKVKTSDNVGDIIVKFKKDRNIPESDNIRFVAVGKFLDTKLSFGKNSIDRDMSVRAFKSGNPSGKSASHQTESGQPQQRPATNQNMGQANYNMMDNPSMANNPNMMNNPNIMNNPSLANMMNNPSMANMMNNQNMMNPGMMGAVPPDMANMSPSQVNVHLDMVMNDPQMLDMAVRMMVPNGSEQEIEAFKKQFVENIKTMRENPAMMNMVTAQMRDMAQGQYNPGMGMPQMNPNMYNQMSSPNQVNRNMNPQMNNFNPMMGYGMNQNMSHFNNPLLIPCSHGFYHPAAFSLLSGFHNRNFGFANTQASTPRQTLTDQQIEEKYAQQLEQMYSMGYTNKQKNIKALRACNGNLELAINFILDNIGE</sequence>
<evidence type="ECO:0000313" key="3">
    <source>
        <dbReference type="EMBL" id="KRH92653.1"/>
    </source>
</evidence>